<gene>
    <name evidence="1" type="ORF">HPB49_015247</name>
</gene>
<dbReference type="Proteomes" id="UP000821865">
    <property type="component" value="Chromosome 4"/>
</dbReference>
<protein>
    <submittedName>
        <fullName evidence="1">Uncharacterized protein</fullName>
    </submittedName>
</protein>
<sequence>MMEVAVEGHTITAQELQSDDWTPVLYKAYAFRPVSSPKPPHHSGNATSEAANPNARNAAHDAAAATRSGKTPARLPPATKETRLTVQPSKQLPPLPPNAIRVVVRPRDPDDFCLRTHPTNNTFTMATTHFLTADTLKTLTSLEIGDQTYPCTAYVAPPPGATRGVITNAYDDETPTQLYQDLVRRNPEYTILAARRMGKTHSILITFDANAVTHSIKYMGAIHRCTLYRGSPDACTNCRQPGHRHDVCPTPRPIFALAVEHSIRNKTPLVRPSALCVRALPLPARDRARDETFTSHGNSQATQKRSSRNRSHPGTVFPNCHPDPPSSVNTSKPGQSH</sequence>
<evidence type="ECO:0000313" key="2">
    <source>
        <dbReference type="Proteomes" id="UP000821865"/>
    </source>
</evidence>
<reference evidence="1" key="1">
    <citation type="submission" date="2020-05" db="EMBL/GenBank/DDBJ databases">
        <title>Large-scale comparative analyses of tick genomes elucidate their genetic diversity and vector capacities.</title>
        <authorList>
            <person name="Jia N."/>
            <person name="Wang J."/>
            <person name="Shi W."/>
            <person name="Du L."/>
            <person name="Sun Y."/>
            <person name="Zhan W."/>
            <person name="Jiang J."/>
            <person name="Wang Q."/>
            <person name="Zhang B."/>
            <person name="Ji P."/>
            <person name="Sakyi L.B."/>
            <person name="Cui X."/>
            <person name="Yuan T."/>
            <person name="Jiang B."/>
            <person name="Yang W."/>
            <person name="Lam T.T.-Y."/>
            <person name="Chang Q."/>
            <person name="Ding S."/>
            <person name="Wang X."/>
            <person name="Zhu J."/>
            <person name="Ruan X."/>
            <person name="Zhao L."/>
            <person name="Wei J."/>
            <person name="Que T."/>
            <person name="Du C."/>
            <person name="Cheng J."/>
            <person name="Dai P."/>
            <person name="Han X."/>
            <person name="Huang E."/>
            <person name="Gao Y."/>
            <person name="Liu J."/>
            <person name="Shao H."/>
            <person name="Ye R."/>
            <person name="Li L."/>
            <person name="Wei W."/>
            <person name="Wang X."/>
            <person name="Wang C."/>
            <person name="Yang T."/>
            <person name="Huo Q."/>
            <person name="Li W."/>
            <person name="Guo W."/>
            <person name="Chen H."/>
            <person name="Zhou L."/>
            <person name="Ni X."/>
            <person name="Tian J."/>
            <person name="Zhou Y."/>
            <person name="Sheng Y."/>
            <person name="Liu T."/>
            <person name="Pan Y."/>
            <person name="Xia L."/>
            <person name="Li J."/>
            <person name="Zhao F."/>
            <person name="Cao W."/>
        </authorList>
    </citation>
    <scope>NUCLEOTIDE SEQUENCE</scope>
    <source>
        <strain evidence="1">Dsil-2018</strain>
    </source>
</reference>
<comment type="caution">
    <text evidence="1">The sequence shown here is derived from an EMBL/GenBank/DDBJ whole genome shotgun (WGS) entry which is preliminary data.</text>
</comment>
<dbReference type="EMBL" id="CM023473">
    <property type="protein sequence ID" value="KAH7954051.1"/>
    <property type="molecule type" value="Genomic_DNA"/>
</dbReference>
<proteinExistence type="predicted"/>
<evidence type="ECO:0000313" key="1">
    <source>
        <dbReference type="EMBL" id="KAH7954051.1"/>
    </source>
</evidence>
<organism evidence="1 2">
    <name type="scientific">Dermacentor silvarum</name>
    <name type="common">Tick</name>
    <dbReference type="NCBI Taxonomy" id="543639"/>
    <lineage>
        <taxon>Eukaryota</taxon>
        <taxon>Metazoa</taxon>
        <taxon>Ecdysozoa</taxon>
        <taxon>Arthropoda</taxon>
        <taxon>Chelicerata</taxon>
        <taxon>Arachnida</taxon>
        <taxon>Acari</taxon>
        <taxon>Parasitiformes</taxon>
        <taxon>Ixodida</taxon>
        <taxon>Ixodoidea</taxon>
        <taxon>Ixodidae</taxon>
        <taxon>Rhipicephalinae</taxon>
        <taxon>Dermacentor</taxon>
    </lineage>
</organism>
<keyword evidence="2" id="KW-1185">Reference proteome</keyword>
<name>A0ACB8CY42_DERSI</name>
<accession>A0ACB8CY42</accession>